<reference evidence="3" key="1">
    <citation type="submission" date="2016-10" db="EMBL/GenBank/DDBJ databases">
        <authorList>
            <person name="Varghese N."/>
            <person name="Submissions S."/>
        </authorList>
    </citation>
    <scope>NUCLEOTIDE SEQUENCE [LARGE SCALE GENOMIC DNA]</scope>
    <source>
        <strain evidence="3">DSM 22127</strain>
    </source>
</reference>
<dbReference type="InterPro" id="IPR025447">
    <property type="entry name" value="DUF4192"/>
</dbReference>
<gene>
    <name evidence="2" type="ORF">SAMN04488570_1389</name>
</gene>
<feature type="compositionally biased region" description="Basic residues" evidence="1">
    <location>
        <begin position="1"/>
        <end position="13"/>
    </location>
</feature>
<dbReference type="STRING" id="642780.SAMN04488570_1389"/>
<evidence type="ECO:0008006" key="4">
    <source>
        <dbReference type="Google" id="ProtNLM"/>
    </source>
</evidence>
<evidence type="ECO:0000313" key="3">
    <source>
        <dbReference type="Proteomes" id="UP000198859"/>
    </source>
</evidence>
<protein>
    <recommendedName>
        <fullName evidence="4">DUF4192 domain-containing protein</fullName>
    </recommendedName>
</protein>
<dbReference type="OrthoDB" id="3264463at2"/>
<dbReference type="Pfam" id="PF13830">
    <property type="entry name" value="DUF4192"/>
    <property type="match status" value="1"/>
</dbReference>
<dbReference type="Proteomes" id="UP000198859">
    <property type="component" value="Chromosome I"/>
</dbReference>
<evidence type="ECO:0000313" key="2">
    <source>
        <dbReference type="EMBL" id="SDS21648.1"/>
    </source>
</evidence>
<proteinExistence type="predicted"/>
<organism evidence="2 3">
    <name type="scientific">Nocardioides scoriae</name>
    <dbReference type="NCBI Taxonomy" id="642780"/>
    <lineage>
        <taxon>Bacteria</taxon>
        <taxon>Bacillati</taxon>
        <taxon>Actinomycetota</taxon>
        <taxon>Actinomycetes</taxon>
        <taxon>Propionibacteriales</taxon>
        <taxon>Nocardioidaceae</taxon>
        <taxon>Nocardioides</taxon>
    </lineage>
</organism>
<accession>A0A1H1QDR4</accession>
<feature type="region of interest" description="Disordered" evidence="1">
    <location>
        <begin position="1"/>
        <end position="33"/>
    </location>
</feature>
<name>A0A1H1QDR4_9ACTN</name>
<feature type="compositionally biased region" description="Pro residues" evidence="1">
    <location>
        <begin position="23"/>
        <end position="33"/>
    </location>
</feature>
<keyword evidence="3" id="KW-1185">Reference proteome</keyword>
<dbReference type="EMBL" id="LT629757">
    <property type="protein sequence ID" value="SDS21648.1"/>
    <property type="molecule type" value="Genomic_DNA"/>
</dbReference>
<sequence length="362" mass="39109">MSNRRRSRAARRASPHDSLRAVPPVPPPSPRPPYVARSTTDLVAMVPLVLGFHPEDSVVVLSFGHARGPFSARVDLPSGREEQAEVAELLTGACTANGVDRAAVLVYTDDVVRARTQGLLLLDRLLEVGIEVIDVVRVEPGRWFAVLEDDAHAGAAGTAYDLGSHPFTARSVFEGQVVHRGRREVVESLTAGDEVERAEAVTLAGLAAQRAGLADAAAHPARFWAREARWLQQRVREQVATGERLDAVDAARLVALANEVPVRDVAWAEIDREGAAAHVELWRDLVRRCPVHLLPGPASLLAFAAWQAGDGALAWCAIDRCHEADADYSMAAAVARLLVEAVPPQTWTRIPQEALQVLDDVG</sequence>
<dbReference type="RefSeq" id="WP_091727658.1">
    <property type="nucleotide sequence ID" value="NZ_LT629757.1"/>
</dbReference>
<dbReference type="AlphaFoldDB" id="A0A1H1QDR4"/>
<evidence type="ECO:0000256" key="1">
    <source>
        <dbReference type="SAM" id="MobiDB-lite"/>
    </source>
</evidence>